<keyword evidence="3" id="KW-0804">Transcription</keyword>
<proteinExistence type="predicted"/>
<keyword evidence="2" id="KW-0805">Transcription regulation</keyword>
<dbReference type="GO" id="GO:0031564">
    <property type="term" value="P:transcription antitermination"/>
    <property type="evidence" value="ECO:0007669"/>
    <property type="project" value="UniProtKB-KW"/>
</dbReference>
<reference evidence="6" key="1">
    <citation type="submission" date="2016-10" db="EMBL/GenBank/DDBJ databases">
        <authorList>
            <person name="Varghese N."/>
            <person name="Submissions S."/>
        </authorList>
    </citation>
    <scope>NUCLEOTIDE SEQUENCE [LARGE SCALE GENOMIC DNA]</scope>
    <source>
        <strain evidence="6">JCM 10271</strain>
    </source>
</reference>
<dbReference type="CDD" id="cd06091">
    <property type="entry name" value="KOW_NusG"/>
    <property type="match status" value="1"/>
</dbReference>
<sequence>MPDREMPDAANWFAAQLKPNAAAIAERNLDRQGFAAFLPRRLEARRIRGKIVDRAQPLFPGYIFIQTAPERTDWRVLNATRGLTRVILSDPRKPRPLPGEFMAALMARCDDSATLTAPPSLEIGDTVRVIGGPMAELVSKIERIGEADRIELLMELMGQTARVSVSSRYLEKIEN</sequence>
<protein>
    <submittedName>
        <fullName evidence="5">Transcriptional antiterminator RfaH</fullName>
    </submittedName>
</protein>
<evidence type="ECO:0000256" key="2">
    <source>
        <dbReference type="ARBA" id="ARBA00023015"/>
    </source>
</evidence>
<organism evidence="5 6">
    <name type="scientific">Roseivivax halotolerans</name>
    <dbReference type="NCBI Taxonomy" id="93684"/>
    <lineage>
        <taxon>Bacteria</taxon>
        <taxon>Pseudomonadati</taxon>
        <taxon>Pseudomonadota</taxon>
        <taxon>Alphaproteobacteria</taxon>
        <taxon>Rhodobacterales</taxon>
        <taxon>Roseobacteraceae</taxon>
        <taxon>Roseivivax</taxon>
    </lineage>
</organism>
<evidence type="ECO:0000313" key="6">
    <source>
        <dbReference type="Proteomes" id="UP000243106"/>
    </source>
</evidence>
<dbReference type="PANTHER" id="PTHR30265">
    <property type="entry name" value="RHO-INTERACTING TRANSCRIPTION TERMINATION FACTOR NUSG"/>
    <property type="match status" value="1"/>
</dbReference>
<feature type="domain" description="NusG-like N-terminal" evidence="4">
    <location>
        <begin position="9"/>
        <end position="109"/>
    </location>
</feature>
<dbReference type="STRING" id="93684.SAMN05421853_11276"/>
<dbReference type="GO" id="GO:0005829">
    <property type="term" value="C:cytosol"/>
    <property type="evidence" value="ECO:0007669"/>
    <property type="project" value="TreeGrafter"/>
</dbReference>
<evidence type="ECO:0000256" key="1">
    <source>
        <dbReference type="ARBA" id="ARBA00022814"/>
    </source>
</evidence>
<dbReference type="AlphaFoldDB" id="A0A1I5ZUL5"/>
<dbReference type="GO" id="GO:0006354">
    <property type="term" value="P:DNA-templated transcription elongation"/>
    <property type="evidence" value="ECO:0007669"/>
    <property type="project" value="InterPro"/>
</dbReference>
<dbReference type="SUPFAM" id="SSF50104">
    <property type="entry name" value="Translation proteins SH3-like domain"/>
    <property type="match status" value="1"/>
</dbReference>
<dbReference type="InterPro" id="IPR008991">
    <property type="entry name" value="Translation_prot_SH3-like_sf"/>
</dbReference>
<dbReference type="EMBL" id="FOXV01000012">
    <property type="protein sequence ID" value="SFQ60184.1"/>
    <property type="molecule type" value="Genomic_DNA"/>
</dbReference>
<dbReference type="PANTHER" id="PTHR30265:SF7">
    <property type="entry name" value="TRANSCRIPTION ANTITERMINATION PROTEIN RFAH"/>
    <property type="match status" value="1"/>
</dbReference>
<dbReference type="Pfam" id="PF02357">
    <property type="entry name" value="NusG"/>
    <property type="match status" value="1"/>
</dbReference>
<gene>
    <name evidence="5" type="ORF">SAMN05421853_11276</name>
</gene>
<keyword evidence="6" id="KW-1185">Reference proteome</keyword>
<dbReference type="Proteomes" id="UP000243106">
    <property type="component" value="Unassembled WGS sequence"/>
</dbReference>
<evidence type="ECO:0000256" key="3">
    <source>
        <dbReference type="ARBA" id="ARBA00023163"/>
    </source>
</evidence>
<dbReference type="RefSeq" id="WP_175497579.1">
    <property type="nucleotide sequence ID" value="NZ_FOXV01000012.1"/>
</dbReference>
<dbReference type="SUPFAM" id="SSF82679">
    <property type="entry name" value="N-utilization substance G protein NusG, N-terminal domain"/>
    <property type="match status" value="1"/>
</dbReference>
<dbReference type="InterPro" id="IPR006645">
    <property type="entry name" value="NGN-like_dom"/>
</dbReference>
<name>A0A1I5ZUL5_9RHOB</name>
<dbReference type="InterPro" id="IPR036735">
    <property type="entry name" value="NGN_dom_sf"/>
</dbReference>
<dbReference type="SMART" id="SM00738">
    <property type="entry name" value="NGN"/>
    <property type="match status" value="1"/>
</dbReference>
<keyword evidence="1" id="KW-0889">Transcription antitermination</keyword>
<accession>A0A1I5ZUL5</accession>
<evidence type="ECO:0000313" key="5">
    <source>
        <dbReference type="EMBL" id="SFQ60184.1"/>
    </source>
</evidence>
<dbReference type="Gene3D" id="3.30.70.940">
    <property type="entry name" value="NusG, N-terminal domain"/>
    <property type="match status" value="1"/>
</dbReference>
<evidence type="ECO:0000259" key="4">
    <source>
        <dbReference type="SMART" id="SM00738"/>
    </source>
</evidence>
<dbReference type="InterPro" id="IPR043425">
    <property type="entry name" value="NusG-like"/>
</dbReference>